<proteinExistence type="predicted"/>
<comment type="caution">
    <text evidence="2">The sequence shown here is derived from an EMBL/GenBank/DDBJ whole genome shotgun (WGS) entry which is preliminary data.</text>
</comment>
<accession>A0A2A9HEP8</accession>
<dbReference type="RefSeq" id="WP_098502912.1">
    <property type="nucleotide sequence ID" value="NZ_PDJQ01000001.1"/>
</dbReference>
<evidence type="ECO:0000313" key="3">
    <source>
        <dbReference type="Proteomes" id="UP000223071"/>
    </source>
</evidence>
<sequence length="104" mass="11730">MTTERRSKGEPGARRRRPVSERDPLAAAWNVIDALWREECDPPRAQAIIAALRLVFAAGQAPLDRDRALREAEVLGLAMHGLPPRDAEEAALAEELFGRRYWEE</sequence>
<reference evidence="2 3" key="1">
    <citation type="submission" date="2017-09" db="EMBL/GenBank/DDBJ databases">
        <title>Sequencing the genomes of two abundant thermophiles in Great Basin hot springs: Thermocrinis jamiesonii and novel Chloroflexi Thermoflexus hugenholtzii.</title>
        <authorList>
            <person name="Hedlund B."/>
        </authorList>
    </citation>
    <scope>NUCLEOTIDE SEQUENCE [LARGE SCALE GENOMIC DNA]</scope>
    <source>
        <strain evidence="2 3">G233</strain>
    </source>
</reference>
<protein>
    <submittedName>
        <fullName evidence="2">Uncharacterized protein</fullName>
    </submittedName>
</protein>
<evidence type="ECO:0000313" key="2">
    <source>
        <dbReference type="EMBL" id="PFG73456.1"/>
    </source>
</evidence>
<feature type="region of interest" description="Disordered" evidence="1">
    <location>
        <begin position="1"/>
        <end position="20"/>
    </location>
</feature>
<dbReference type="AlphaFoldDB" id="A0A2A9HEP8"/>
<gene>
    <name evidence="2" type="ORF">A9A59_0653</name>
</gene>
<dbReference type="Proteomes" id="UP000223071">
    <property type="component" value="Unassembled WGS sequence"/>
</dbReference>
<dbReference type="EMBL" id="PDJQ01000001">
    <property type="protein sequence ID" value="PFG73456.1"/>
    <property type="molecule type" value="Genomic_DNA"/>
</dbReference>
<name>A0A2A9HEP8_TEPT2</name>
<keyword evidence="3" id="KW-1185">Reference proteome</keyword>
<evidence type="ECO:0000256" key="1">
    <source>
        <dbReference type="SAM" id="MobiDB-lite"/>
    </source>
</evidence>
<organism evidence="2 3">
    <name type="scientific">Tepidiforma thermophila (strain KCTC 52669 / CGMCC 1.13589 / G233)</name>
    <dbReference type="NCBI Taxonomy" id="2761530"/>
    <lineage>
        <taxon>Bacteria</taxon>
        <taxon>Bacillati</taxon>
        <taxon>Chloroflexota</taxon>
        <taxon>Tepidiformia</taxon>
        <taxon>Tepidiformales</taxon>
        <taxon>Tepidiformaceae</taxon>
        <taxon>Tepidiforma</taxon>
    </lineage>
</organism>